<dbReference type="SUPFAM" id="SSF140478">
    <property type="entry name" value="LemA-like"/>
    <property type="match status" value="1"/>
</dbReference>
<name>A0A2A5B0Q4_9GAMM</name>
<dbReference type="Pfam" id="PF04011">
    <property type="entry name" value="LemA"/>
    <property type="match status" value="1"/>
</dbReference>
<dbReference type="PANTHER" id="PTHR34478:SF1">
    <property type="entry name" value="PROTEIN LEMA"/>
    <property type="match status" value="1"/>
</dbReference>
<comment type="subcellular location">
    <subcellularLocation>
        <location evidence="1">Membrane</location>
        <topology evidence="1">Single-pass membrane protein</topology>
    </subcellularLocation>
</comment>
<dbReference type="Proteomes" id="UP000218327">
    <property type="component" value="Unassembled WGS sequence"/>
</dbReference>
<dbReference type="Gene3D" id="1.20.1440.20">
    <property type="entry name" value="LemA-like domain"/>
    <property type="match status" value="1"/>
</dbReference>
<feature type="transmembrane region" description="Helical" evidence="6">
    <location>
        <begin position="6"/>
        <end position="23"/>
    </location>
</feature>
<comment type="similarity">
    <text evidence="2">Belongs to the LemA family.</text>
</comment>
<evidence type="ECO:0000313" key="7">
    <source>
        <dbReference type="EMBL" id="PCJ24666.1"/>
    </source>
</evidence>
<dbReference type="GO" id="GO:0016020">
    <property type="term" value="C:membrane"/>
    <property type="evidence" value="ECO:0007669"/>
    <property type="project" value="UniProtKB-SubCell"/>
</dbReference>
<sequence>MLEFLIVALVFFAAVIWIYNQLVRDRNQVLAAWSDIDVQLKRRHNLVPQLITTVKAYADFEKATMIAVTELRTRSEAASHLPEKASLEKEIVSAIGRLTILAENYPDLKADENFRQLHTELTDIENHIQYARRFYNGAVRIFNTHVQSFPHFLLARVFKFQIAEFFEVENENIREAPSINPQDI</sequence>
<keyword evidence="5 6" id="KW-0472">Membrane</keyword>
<dbReference type="AlphaFoldDB" id="A0A2A5B0Q4"/>
<evidence type="ECO:0000256" key="1">
    <source>
        <dbReference type="ARBA" id="ARBA00004167"/>
    </source>
</evidence>
<dbReference type="PANTHER" id="PTHR34478">
    <property type="entry name" value="PROTEIN LEMA"/>
    <property type="match status" value="1"/>
</dbReference>
<accession>A0A2A5B0Q4</accession>
<organism evidence="7 8">
    <name type="scientific">SAR86 cluster bacterium</name>
    <dbReference type="NCBI Taxonomy" id="2030880"/>
    <lineage>
        <taxon>Bacteria</taxon>
        <taxon>Pseudomonadati</taxon>
        <taxon>Pseudomonadota</taxon>
        <taxon>Gammaproteobacteria</taxon>
        <taxon>SAR86 cluster</taxon>
    </lineage>
</organism>
<gene>
    <name evidence="7" type="ORF">COA96_09080</name>
</gene>
<dbReference type="InterPro" id="IPR023353">
    <property type="entry name" value="LemA-like_dom_sf"/>
</dbReference>
<dbReference type="EMBL" id="NVVJ01000024">
    <property type="protein sequence ID" value="PCJ24666.1"/>
    <property type="molecule type" value="Genomic_DNA"/>
</dbReference>
<evidence type="ECO:0008006" key="9">
    <source>
        <dbReference type="Google" id="ProtNLM"/>
    </source>
</evidence>
<evidence type="ECO:0000313" key="8">
    <source>
        <dbReference type="Proteomes" id="UP000218327"/>
    </source>
</evidence>
<evidence type="ECO:0000256" key="2">
    <source>
        <dbReference type="ARBA" id="ARBA00008854"/>
    </source>
</evidence>
<dbReference type="InterPro" id="IPR007156">
    <property type="entry name" value="MamQ_LemA"/>
</dbReference>
<evidence type="ECO:0000256" key="5">
    <source>
        <dbReference type="ARBA" id="ARBA00023136"/>
    </source>
</evidence>
<keyword evidence="4 6" id="KW-1133">Transmembrane helix</keyword>
<proteinExistence type="inferred from homology"/>
<comment type="caution">
    <text evidence="7">The sequence shown here is derived from an EMBL/GenBank/DDBJ whole genome shotgun (WGS) entry which is preliminary data.</text>
</comment>
<evidence type="ECO:0000256" key="6">
    <source>
        <dbReference type="SAM" id="Phobius"/>
    </source>
</evidence>
<keyword evidence="3 6" id="KW-0812">Transmembrane</keyword>
<evidence type="ECO:0000256" key="3">
    <source>
        <dbReference type="ARBA" id="ARBA00022692"/>
    </source>
</evidence>
<reference evidence="8" key="1">
    <citation type="submission" date="2017-08" db="EMBL/GenBank/DDBJ databases">
        <title>A dynamic microbial community with high functional redundancy inhabits the cold, oxic subseafloor aquifer.</title>
        <authorList>
            <person name="Tully B.J."/>
            <person name="Wheat C.G."/>
            <person name="Glazer B.T."/>
            <person name="Huber J.A."/>
        </authorList>
    </citation>
    <scope>NUCLEOTIDE SEQUENCE [LARGE SCALE GENOMIC DNA]</scope>
</reference>
<evidence type="ECO:0000256" key="4">
    <source>
        <dbReference type="ARBA" id="ARBA00022989"/>
    </source>
</evidence>
<protein>
    <recommendedName>
        <fullName evidence="9">LemA family protein</fullName>
    </recommendedName>
</protein>